<protein>
    <recommendedName>
        <fullName evidence="4">Osmoprotectant transport system permease protein</fullName>
    </recommendedName>
</protein>
<evidence type="ECO:0000313" key="3">
    <source>
        <dbReference type="Proteomes" id="UP000315636"/>
    </source>
</evidence>
<evidence type="ECO:0008006" key="4">
    <source>
        <dbReference type="Google" id="ProtNLM"/>
    </source>
</evidence>
<evidence type="ECO:0000313" key="2">
    <source>
        <dbReference type="EMBL" id="SMO74336.1"/>
    </source>
</evidence>
<keyword evidence="1" id="KW-0812">Transmembrane</keyword>
<feature type="transmembrane region" description="Helical" evidence="1">
    <location>
        <begin position="33"/>
        <end position="59"/>
    </location>
</feature>
<keyword evidence="1" id="KW-0472">Membrane</keyword>
<proteinExistence type="predicted"/>
<reference evidence="2 3" key="1">
    <citation type="submission" date="2017-05" db="EMBL/GenBank/DDBJ databases">
        <authorList>
            <person name="Varghese N."/>
            <person name="Submissions S."/>
        </authorList>
    </citation>
    <scope>NUCLEOTIDE SEQUENCE [LARGE SCALE GENOMIC DNA]</scope>
    <source>
        <strain evidence="2 3">DSM 45474</strain>
    </source>
</reference>
<dbReference type="EMBL" id="FXTI01000006">
    <property type="protein sequence ID" value="SMO74336.1"/>
    <property type="molecule type" value="Genomic_DNA"/>
</dbReference>
<dbReference type="AlphaFoldDB" id="A0A521DRJ9"/>
<evidence type="ECO:0000256" key="1">
    <source>
        <dbReference type="SAM" id="Phobius"/>
    </source>
</evidence>
<dbReference type="Proteomes" id="UP000315636">
    <property type="component" value="Unassembled WGS sequence"/>
</dbReference>
<accession>A0A521DRJ9</accession>
<feature type="transmembrane region" description="Helical" evidence="1">
    <location>
        <begin position="71"/>
        <end position="98"/>
    </location>
</feature>
<name>A0A521DRJ9_9BACL</name>
<keyword evidence="1" id="KW-1133">Transmembrane helix</keyword>
<organism evidence="2 3">
    <name type="scientific">Melghirimyces algeriensis</name>
    <dbReference type="NCBI Taxonomy" id="910412"/>
    <lineage>
        <taxon>Bacteria</taxon>
        <taxon>Bacillati</taxon>
        <taxon>Bacillota</taxon>
        <taxon>Bacilli</taxon>
        <taxon>Bacillales</taxon>
        <taxon>Thermoactinomycetaceae</taxon>
        <taxon>Melghirimyces</taxon>
    </lineage>
</organism>
<keyword evidence="3" id="KW-1185">Reference proteome</keyword>
<sequence length="100" mass="11225">MLCIMIFVAGYLWIIDRYHIFSGPVDPVGLEWFWCWIMGFGLLFSVPVGVLTVAAGVLTYRCHTDHPRRGLSILIGLLLTFPAICAVLFTFLVFIAVFQG</sequence>
<gene>
    <name evidence="2" type="ORF">SAMN06264849_106197</name>
</gene>